<evidence type="ECO:0000256" key="1">
    <source>
        <dbReference type="ARBA" id="ARBA00004651"/>
    </source>
</evidence>
<feature type="transmembrane region" description="Helical" evidence="9">
    <location>
        <begin position="360"/>
        <end position="387"/>
    </location>
</feature>
<comment type="subcellular location">
    <subcellularLocation>
        <location evidence="1 9">Cell membrane</location>
        <topology evidence="1 9">Multi-pass membrane protein</topology>
    </subcellularLocation>
</comment>
<dbReference type="Pfam" id="PF01235">
    <property type="entry name" value="Na_Ala_symp"/>
    <property type="match status" value="1"/>
</dbReference>
<keyword evidence="8 9" id="KW-0472">Membrane</keyword>
<evidence type="ECO:0000256" key="5">
    <source>
        <dbReference type="ARBA" id="ARBA00022692"/>
    </source>
</evidence>
<keyword evidence="4 9" id="KW-1003">Cell membrane</keyword>
<keyword evidence="6 9" id="KW-0769">Symport</keyword>
<evidence type="ECO:0000313" key="10">
    <source>
        <dbReference type="EMBL" id="ETK01299.1"/>
    </source>
</evidence>
<organism evidence="10 11">
    <name type="scientific">Tannerella sp. oral taxon BU063 isolate Cell 2</name>
    <dbReference type="NCBI Taxonomy" id="1411148"/>
    <lineage>
        <taxon>Bacteria</taxon>
        <taxon>Pseudomonadati</taxon>
        <taxon>Bacteroidota</taxon>
        <taxon>Bacteroidia</taxon>
        <taxon>Bacteroidales</taxon>
        <taxon>Tannerellaceae</taxon>
        <taxon>Tannerella</taxon>
    </lineage>
</organism>
<dbReference type="FunFam" id="1.20.1740.10:FF:000004">
    <property type="entry name" value="Sodium:alanine symporter family protein"/>
    <property type="match status" value="1"/>
</dbReference>
<evidence type="ECO:0000256" key="2">
    <source>
        <dbReference type="ARBA" id="ARBA00009261"/>
    </source>
</evidence>
<evidence type="ECO:0000256" key="8">
    <source>
        <dbReference type="ARBA" id="ARBA00023136"/>
    </source>
</evidence>
<evidence type="ECO:0000256" key="9">
    <source>
        <dbReference type="RuleBase" id="RU363064"/>
    </source>
</evidence>
<proteinExistence type="inferred from homology"/>
<feature type="transmembrane region" description="Helical" evidence="9">
    <location>
        <begin position="18"/>
        <end position="36"/>
    </location>
</feature>
<dbReference type="PRINTS" id="PR00175">
    <property type="entry name" value="NAALASMPORT"/>
</dbReference>
<feature type="transmembrane region" description="Helical" evidence="9">
    <location>
        <begin position="314"/>
        <end position="340"/>
    </location>
</feature>
<protein>
    <submittedName>
        <fullName evidence="10">Alanine glycine permease</fullName>
    </submittedName>
</protein>
<evidence type="ECO:0000256" key="7">
    <source>
        <dbReference type="ARBA" id="ARBA00022989"/>
    </source>
</evidence>
<feature type="transmembrane region" description="Helical" evidence="9">
    <location>
        <begin position="155"/>
        <end position="174"/>
    </location>
</feature>
<feature type="transmembrane region" description="Helical" evidence="9">
    <location>
        <begin position="194"/>
        <end position="214"/>
    </location>
</feature>
<evidence type="ECO:0000313" key="11">
    <source>
        <dbReference type="Proteomes" id="UP000018837"/>
    </source>
</evidence>
<dbReference type="PATRIC" id="fig|1411148.3.peg.1639"/>
<sequence>MNALDYVKQFNGFLWNDFLMYVLLAVGIFYTIYLGFPQIRHFGLMFKYAFGPAFKRRKKRDKHAKQDEAHKVNSFQALATAVAAQVGTGNIGGVATAIATGGVGAIFWMWVSSLLGMGTIFSEATLAQKYREVKDGGVAGGPAYYISKGLKCHPLAVFFALAIILALGCVGNMVQANSISIAIVNSLGTGPDTMAYLPYLIGVALALLVGVVIMGGQKRITAIAELVVPFMALIYILGSLVVLFLYIGDVPHMFQSVVSEAFSTKAAAGGAAGTVMKYAIRYGVARGLFSNEAGMGSTPHAHAMAHVKDPAIQGFVAMAGVFVDTILICSSTAFVIMLTGAYQGTDLKSVAITQEAFSRAFGSGGVTFLAVALFFFAFTTIMGWYMFGEMNVRYLFGKYGVLPFRLIVCGCIFCGCIFAADLVWELADTFNGLMAIPNLIAIVCLAPQVRKMYTHFLQRRRSGEL</sequence>
<dbReference type="PANTHER" id="PTHR30330">
    <property type="entry name" value="AGSS FAMILY TRANSPORTER, SODIUM-ALANINE"/>
    <property type="match status" value="1"/>
</dbReference>
<dbReference type="Gene3D" id="1.20.1740.10">
    <property type="entry name" value="Amino acid/polyamine transporter I"/>
    <property type="match status" value="1"/>
</dbReference>
<keyword evidence="5 9" id="KW-0812">Transmembrane</keyword>
<dbReference type="PANTHER" id="PTHR30330:SF14">
    <property type="entry name" value="SODIUM_AMINO ACID (ALANINE) SYMPORTER"/>
    <property type="match status" value="1"/>
</dbReference>
<dbReference type="AlphaFoldDB" id="W2C262"/>
<dbReference type="InterPro" id="IPR001463">
    <property type="entry name" value="Na/Ala_symport"/>
</dbReference>
<name>W2C262_9BACT</name>
<dbReference type="NCBIfam" id="TIGR00835">
    <property type="entry name" value="agcS"/>
    <property type="match status" value="1"/>
</dbReference>
<evidence type="ECO:0000256" key="4">
    <source>
        <dbReference type="ARBA" id="ARBA00022475"/>
    </source>
</evidence>
<dbReference type="GO" id="GO:0005283">
    <property type="term" value="F:amino acid:sodium symporter activity"/>
    <property type="evidence" value="ECO:0007669"/>
    <property type="project" value="InterPro"/>
</dbReference>
<dbReference type="EMBL" id="AYUF01000485">
    <property type="protein sequence ID" value="ETK01299.1"/>
    <property type="molecule type" value="Genomic_DNA"/>
</dbReference>
<comment type="caution">
    <text evidence="10">The sequence shown here is derived from an EMBL/GenBank/DDBJ whole genome shotgun (WGS) entry which is preliminary data.</text>
</comment>
<keyword evidence="3 9" id="KW-0813">Transport</keyword>
<keyword evidence="7 9" id="KW-1133">Transmembrane helix</keyword>
<dbReference type="PROSITE" id="PS00873">
    <property type="entry name" value="NA_ALANINE_SYMP"/>
    <property type="match status" value="1"/>
</dbReference>
<comment type="similarity">
    <text evidence="2 9">Belongs to the alanine or glycine:cation symporter (AGCS) (TC 2.A.25) family.</text>
</comment>
<gene>
    <name evidence="10" type="ORF">N425_10180</name>
</gene>
<dbReference type="GO" id="GO:0005886">
    <property type="term" value="C:plasma membrane"/>
    <property type="evidence" value="ECO:0007669"/>
    <property type="project" value="UniProtKB-SubCell"/>
</dbReference>
<accession>W2C262</accession>
<dbReference type="Proteomes" id="UP000018837">
    <property type="component" value="Unassembled WGS sequence"/>
</dbReference>
<feature type="transmembrane region" description="Helical" evidence="9">
    <location>
        <begin position="226"/>
        <end position="247"/>
    </location>
</feature>
<reference evidence="10 11" key="1">
    <citation type="submission" date="2013-11" db="EMBL/GenBank/DDBJ databases">
        <title>Single cell genomics of uncultured Tannerella BU063 (oral taxon 286).</title>
        <authorList>
            <person name="Beall C.J."/>
            <person name="Campbell A.G."/>
            <person name="Griffen A.L."/>
            <person name="Podar M."/>
            <person name="Leys E.J."/>
        </authorList>
    </citation>
    <scope>NUCLEOTIDE SEQUENCE [LARGE SCALE GENOMIC DNA]</scope>
    <source>
        <strain evidence="10">Cell 2</strain>
    </source>
</reference>
<feature type="transmembrane region" description="Helical" evidence="9">
    <location>
        <begin position="399"/>
        <end position="424"/>
    </location>
</feature>
<evidence type="ECO:0000256" key="6">
    <source>
        <dbReference type="ARBA" id="ARBA00022847"/>
    </source>
</evidence>
<evidence type="ECO:0000256" key="3">
    <source>
        <dbReference type="ARBA" id="ARBA00022448"/>
    </source>
</evidence>
<feature type="transmembrane region" description="Helical" evidence="9">
    <location>
        <begin position="430"/>
        <end position="449"/>
    </location>
</feature>